<dbReference type="Proteomes" id="UP000703269">
    <property type="component" value="Unassembled WGS sequence"/>
</dbReference>
<dbReference type="OrthoDB" id="2644397at2759"/>
<evidence type="ECO:0000256" key="1">
    <source>
        <dbReference type="SAM" id="Phobius"/>
    </source>
</evidence>
<protein>
    <submittedName>
        <fullName evidence="2">Uncharacterized protein</fullName>
    </submittedName>
</protein>
<evidence type="ECO:0000313" key="2">
    <source>
        <dbReference type="EMBL" id="GJE99693.1"/>
    </source>
</evidence>
<organism evidence="2 3">
    <name type="scientific">Phanerochaete sordida</name>
    <dbReference type="NCBI Taxonomy" id="48140"/>
    <lineage>
        <taxon>Eukaryota</taxon>
        <taxon>Fungi</taxon>
        <taxon>Dikarya</taxon>
        <taxon>Basidiomycota</taxon>
        <taxon>Agaricomycotina</taxon>
        <taxon>Agaricomycetes</taxon>
        <taxon>Polyporales</taxon>
        <taxon>Phanerochaetaceae</taxon>
        <taxon>Phanerochaete</taxon>
    </lineage>
</organism>
<keyword evidence="3" id="KW-1185">Reference proteome</keyword>
<sequence length="445" mass="47748">MVSAYDILLVYNQTSKVGLLDNMVYDVIPPVAGAIGNATVNASIYHVQCSALPDLTDSTEIGFFELMDGSNATIMLALPYYPAVSSGSISNIFGHNDTDSGCSQSTCWAPLIFASTISIVDSSGSESPTSTGSPWWRNKLLYIDANDVVITASQLVACEVKIRDKLLTISAKELQPFAPPPQATAAVWTNFSWPDTLAISDPRILAAQNTPLLSPASGHQEPMELTQLVDMSSGAKPEARAPFTFDQYSSARYEVTESKSSNTLSAFESFLLADLGVTSGNHTSIGLADLNRSIGKALAAVQWYGQRIGYSMSQTQGDSIQQSLPLALNASPCFVDAAMDQMSEYGETNLTVMVTRYQLDLSLIPLLTSTTSSALLLLVAAGLTAPSILFVDKGVKTRRTAIGSAGVLQVMWLLGIEPRLADVDTPEVSKLRRAGMFSFQRRKRG</sequence>
<dbReference type="EMBL" id="BPQB01000117">
    <property type="protein sequence ID" value="GJE99693.1"/>
    <property type="molecule type" value="Genomic_DNA"/>
</dbReference>
<dbReference type="AlphaFoldDB" id="A0A9P3GPX0"/>
<gene>
    <name evidence="2" type="ORF">PsYK624_159640</name>
</gene>
<evidence type="ECO:0000313" key="3">
    <source>
        <dbReference type="Proteomes" id="UP000703269"/>
    </source>
</evidence>
<proteinExistence type="predicted"/>
<feature type="transmembrane region" description="Helical" evidence="1">
    <location>
        <begin position="373"/>
        <end position="391"/>
    </location>
</feature>
<comment type="caution">
    <text evidence="2">The sequence shown here is derived from an EMBL/GenBank/DDBJ whole genome shotgun (WGS) entry which is preliminary data.</text>
</comment>
<keyword evidence="1" id="KW-1133">Transmembrane helix</keyword>
<reference evidence="2 3" key="1">
    <citation type="submission" date="2021-08" db="EMBL/GenBank/DDBJ databases">
        <title>Draft Genome Sequence of Phanerochaete sordida strain YK-624.</title>
        <authorList>
            <person name="Mori T."/>
            <person name="Dohra H."/>
            <person name="Suzuki T."/>
            <person name="Kawagishi H."/>
            <person name="Hirai H."/>
        </authorList>
    </citation>
    <scope>NUCLEOTIDE SEQUENCE [LARGE SCALE GENOMIC DNA]</scope>
    <source>
        <strain evidence="2 3">YK-624</strain>
    </source>
</reference>
<keyword evidence="1" id="KW-0812">Transmembrane</keyword>
<keyword evidence="1" id="KW-0472">Membrane</keyword>
<name>A0A9P3GPX0_9APHY</name>
<accession>A0A9P3GPX0</accession>